<accession>D2NT74</accession>
<dbReference type="AlphaFoldDB" id="D2NT74"/>
<organism evidence="1 2">
    <name type="scientific">Rothia mucilaginosa (strain DY-18)</name>
    <name type="common">Stomatococcus mucilaginosus</name>
    <dbReference type="NCBI Taxonomy" id="680646"/>
    <lineage>
        <taxon>Bacteria</taxon>
        <taxon>Bacillati</taxon>
        <taxon>Actinomycetota</taxon>
        <taxon>Actinomycetes</taxon>
        <taxon>Micrococcales</taxon>
        <taxon>Micrococcaceae</taxon>
        <taxon>Rothia</taxon>
    </lineage>
</organism>
<reference evidence="1 2" key="3">
    <citation type="journal article" date="2010" name="Sequencing">
        <title>Complete Genome Sequence of Rothia mucilaginosa DY-18: A Clinical Isolate with Dense Meshwork-Like Structures from a Persistent Apical Periodontitis Lesion.</title>
        <authorList>
            <person name="Yamane K."/>
            <person name="Nambu T."/>
            <person name="Yamanaka T."/>
            <person name="Mashimo C."/>
            <person name="Sugimori C."/>
            <person name="Leung K.-P."/>
            <person name="Fukushima H."/>
        </authorList>
    </citation>
    <scope>NUCLEOTIDE SEQUENCE [LARGE SCALE GENOMIC DNA]</scope>
    <source>
        <strain evidence="1 2">DY-18</strain>
    </source>
</reference>
<dbReference type="EMBL" id="AP011540">
    <property type="protein sequence ID" value="BAI64850.1"/>
    <property type="molecule type" value="Genomic_DNA"/>
</dbReference>
<gene>
    <name evidence="1" type="ordered locus">RMDY18_10180</name>
</gene>
<dbReference type="KEGG" id="rmu:RMDY18_10180"/>
<keyword evidence="2" id="KW-1185">Reference proteome</keyword>
<proteinExistence type="predicted"/>
<evidence type="ECO:0000313" key="2">
    <source>
        <dbReference type="Proteomes" id="UP000001883"/>
    </source>
</evidence>
<protein>
    <submittedName>
        <fullName evidence="1">Dehydrogenase</fullName>
    </submittedName>
</protein>
<dbReference type="Proteomes" id="UP000001883">
    <property type="component" value="Chromosome"/>
</dbReference>
<dbReference type="HOGENOM" id="CLU_477238_0_0_11"/>
<evidence type="ECO:0000313" key="1">
    <source>
        <dbReference type="EMBL" id="BAI64850.1"/>
    </source>
</evidence>
<reference evidence="1 2" key="2">
    <citation type="journal article" date="2010" name="J Osaka Dent Univ">
        <title>Isolation and identification of Rothia mucilaginosa from persistent apical periodontitis lesions.</title>
        <authorList>
            <person name="Yamane K."/>
            <person name="Yoshida M."/>
            <person name="Fujihira T."/>
            <person name="Baba T."/>
            <person name="Tsuji N."/>
            <person name="Hayashi H."/>
            <person name="Sugimori C."/>
            <person name="Yamanaka T."/>
            <person name="Mashimo C."/>
            <person name="Nambu T."/>
            <person name="Kawai H."/>
            <person name="Fukushima H."/>
        </authorList>
    </citation>
    <scope>NUCLEOTIDE SEQUENCE [LARGE SCALE GENOMIC DNA]</scope>
    <source>
        <strain evidence="1 2">DY-18</strain>
    </source>
</reference>
<sequence length="571" mass="59694">MSGFDRCRAAQELFEDGALNAEHFSFLFGGAVVVAEAVQNAVGGEQAQLVQGAVARVCALTCGDGRAEDDVTEHATGGVFGGSRFQLVHGEAHHVGCAGQVHPFDVHAFHFVFVHNGDGQVGVIGKVHALEGVLDEAGEHLGVYRFERFADEGVGCRVGTGCGFFTVEFDLCHRLASFRGGLCVVGVLLGVLFGAAVDACAVQQLLGCGLDGGALDLAVALAFHRLLVFAPLVVGGDNVRHQGVANHVGGFEDAEVNILHTLQNVAHLLQTGCRATGQVNLGDVTGNDHLRAEAQAGQEHFHLLGGGVLRLVKDDECVVEGAAAHVRQRCDLDGARLHELGDGFGLEHVVQRVVERAQVRVNLLVEGAGQEAQTLASLHGGAGEDNAVHFVALQRLHSLRHGEVGLTGTRRADTEDDGVRVDSVHVLLLVNGLGANRGAAGGEDAGGQRVRRVAQFVAEHAHEAVNDLHGNLRVVAGEHAQLVQQLCSGVDGLGGAGDEHVQVLGAQANLLEVVLDNCQVCVLRAEHGDHFCGALEGYGARGRERSGGSHMGSLASDVFTSIDARDAPRTG</sequence>
<dbReference type="eggNOG" id="ENOG502ZFJM">
    <property type="taxonomic scope" value="Bacteria"/>
</dbReference>
<reference evidence="2" key="1">
    <citation type="submission" date="2009-07" db="EMBL/GenBank/DDBJ databases">
        <title>Complete genome sequence of Rothia mucilaginosa DJ.</title>
        <authorList>
            <person name="Yamane K."/>
            <person name="Nambu T."/>
            <person name="Mashimo C."/>
            <person name="Sugimori C."/>
            <person name="Yamanaka T."/>
            <person name="Leung K."/>
            <person name="Fukushima H."/>
        </authorList>
    </citation>
    <scope>NUCLEOTIDE SEQUENCE [LARGE SCALE GENOMIC DNA]</scope>
    <source>
        <strain evidence="2">DY-18</strain>
    </source>
</reference>
<name>D2NT74_ROTMD</name>